<name>A0A0C3BNB7_PILCF</name>
<protein>
    <recommendedName>
        <fullName evidence="3">HAT C-terminal dimerisation domain-containing protein</fullName>
    </recommendedName>
</protein>
<dbReference type="Proteomes" id="UP000054166">
    <property type="component" value="Unassembled WGS sequence"/>
</dbReference>
<dbReference type="HOGENOM" id="CLU_155624_0_0_1"/>
<feature type="non-terminal residue" evidence="1">
    <location>
        <position position="67"/>
    </location>
</feature>
<feature type="non-terminal residue" evidence="1">
    <location>
        <position position="1"/>
    </location>
</feature>
<evidence type="ECO:0000313" key="1">
    <source>
        <dbReference type="EMBL" id="KIM87973.1"/>
    </source>
</evidence>
<evidence type="ECO:0008006" key="3">
    <source>
        <dbReference type="Google" id="ProtNLM"/>
    </source>
</evidence>
<organism evidence="1 2">
    <name type="scientific">Piloderma croceum (strain F 1598)</name>
    <dbReference type="NCBI Taxonomy" id="765440"/>
    <lineage>
        <taxon>Eukaryota</taxon>
        <taxon>Fungi</taxon>
        <taxon>Dikarya</taxon>
        <taxon>Basidiomycota</taxon>
        <taxon>Agaricomycotina</taxon>
        <taxon>Agaricomycetes</taxon>
        <taxon>Agaricomycetidae</taxon>
        <taxon>Atheliales</taxon>
        <taxon>Atheliaceae</taxon>
        <taxon>Piloderma</taxon>
    </lineage>
</organism>
<dbReference type="InParanoid" id="A0A0C3BNB7"/>
<evidence type="ECO:0000313" key="2">
    <source>
        <dbReference type="Proteomes" id="UP000054166"/>
    </source>
</evidence>
<accession>A0A0C3BNB7</accession>
<proteinExistence type="predicted"/>
<dbReference type="AlphaFoldDB" id="A0A0C3BNB7"/>
<sequence>IIKAWRAWFRGLKEKLACAAGKISFTADVWSDHNRRSYICITAHWLTKDENTGSFQLQAALIAFHCL</sequence>
<gene>
    <name evidence="1" type="ORF">PILCRDRAFT_40867</name>
</gene>
<reference evidence="1 2" key="1">
    <citation type="submission" date="2014-04" db="EMBL/GenBank/DDBJ databases">
        <authorList>
            <consortium name="DOE Joint Genome Institute"/>
            <person name="Kuo A."/>
            <person name="Tarkka M."/>
            <person name="Buscot F."/>
            <person name="Kohler A."/>
            <person name="Nagy L.G."/>
            <person name="Floudas D."/>
            <person name="Copeland A."/>
            <person name="Barry K.W."/>
            <person name="Cichocki N."/>
            <person name="Veneault-Fourrey C."/>
            <person name="LaButti K."/>
            <person name="Lindquist E.A."/>
            <person name="Lipzen A."/>
            <person name="Lundell T."/>
            <person name="Morin E."/>
            <person name="Murat C."/>
            <person name="Sun H."/>
            <person name="Tunlid A."/>
            <person name="Henrissat B."/>
            <person name="Grigoriev I.V."/>
            <person name="Hibbett D.S."/>
            <person name="Martin F."/>
            <person name="Nordberg H.P."/>
            <person name="Cantor M.N."/>
            <person name="Hua S.X."/>
        </authorList>
    </citation>
    <scope>NUCLEOTIDE SEQUENCE [LARGE SCALE GENOMIC DNA]</scope>
    <source>
        <strain evidence="1 2">F 1598</strain>
    </source>
</reference>
<keyword evidence="2" id="KW-1185">Reference proteome</keyword>
<reference evidence="2" key="2">
    <citation type="submission" date="2015-01" db="EMBL/GenBank/DDBJ databases">
        <title>Evolutionary Origins and Diversification of the Mycorrhizal Mutualists.</title>
        <authorList>
            <consortium name="DOE Joint Genome Institute"/>
            <consortium name="Mycorrhizal Genomics Consortium"/>
            <person name="Kohler A."/>
            <person name="Kuo A."/>
            <person name="Nagy L.G."/>
            <person name="Floudas D."/>
            <person name="Copeland A."/>
            <person name="Barry K.W."/>
            <person name="Cichocki N."/>
            <person name="Veneault-Fourrey C."/>
            <person name="LaButti K."/>
            <person name="Lindquist E.A."/>
            <person name="Lipzen A."/>
            <person name="Lundell T."/>
            <person name="Morin E."/>
            <person name="Murat C."/>
            <person name="Riley R."/>
            <person name="Ohm R."/>
            <person name="Sun H."/>
            <person name="Tunlid A."/>
            <person name="Henrissat B."/>
            <person name="Grigoriev I.V."/>
            <person name="Hibbett D.S."/>
            <person name="Martin F."/>
        </authorList>
    </citation>
    <scope>NUCLEOTIDE SEQUENCE [LARGE SCALE GENOMIC DNA]</scope>
    <source>
        <strain evidence="2">F 1598</strain>
    </source>
</reference>
<dbReference type="EMBL" id="KN832978">
    <property type="protein sequence ID" value="KIM87973.1"/>
    <property type="molecule type" value="Genomic_DNA"/>
</dbReference>
<dbReference type="OrthoDB" id="1607513at2759"/>